<dbReference type="eggNOG" id="KOG1347">
    <property type="taxonomic scope" value="Eukaryota"/>
</dbReference>
<dbReference type="Proteomes" id="UP000001514">
    <property type="component" value="Unassembled WGS sequence"/>
</dbReference>
<keyword evidence="3 6" id="KW-0812">Transmembrane</keyword>
<feature type="non-terminal residue" evidence="7">
    <location>
        <position position="463"/>
    </location>
</feature>
<feature type="non-terminal residue" evidence="7">
    <location>
        <position position="1"/>
    </location>
</feature>
<evidence type="ECO:0000256" key="6">
    <source>
        <dbReference type="RuleBase" id="RU004914"/>
    </source>
</evidence>
<dbReference type="PANTHER" id="PTHR11206">
    <property type="entry name" value="MULTIDRUG RESISTANCE PROTEIN"/>
    <property type="match status" value="1"/>
</dbReference>
<evidence type="ECO:0000313" key="7">
    <source>
        <dbReference type="EMBL" id="EFJ28798.1"/>
    </source>
</evidence>
<feature type="transmembrane region" description="Helical" evidence="6">
    <location>
        <begin position="285"/>
        <end position="310"/>
    </location>
</feature>
<dbReference type="EMBL" id="GL377578">
    <property type="protein sequence ID" value="EFJ28798.1"/>
    <property type="molecule type" value="Genomic_DNA"/>
</dbReference>
<accession>D8RF27</accession>
<dbReference type="GO" id="GO:0015297">
    <property type="term" value="F:antiporter activity"/>
    <property type="evidence" value="ECO:0007669"/>
    <property type="project" value="InterPro"/>
</dbReference>
<dbReference type="InterPro" id="IPR045069">
    <property type="entry name" value="MATE_euk"/>
</dbReference>
<dbReference type="InterPro" id="IPR002528">
    <property type="entry name" value="MATE_fam"/>
</dbReference>
<dbReference type="GO" id="GO:0042910">
    <property type="term" value="F:xenobiotic transmembrane transporter activity"/>
    <property type="evidence" value="ECO:0007669"/>
    <property type="project" value="InterPro"/>
</dbReference>
<dbReference type="FunCoup" id="D8RF27">
    <property type="interactions" value="6"/>
</dbReference>
<protein>
    <recommendedName>
        <fullName evidence="6">Protein DETOXIFICATION</fullName>
    </recommendedName>
    <alternativeName>
        <fullName evidence="6">Multidrug and toxic compound extrusion protein</fullName>
    </alternativeName>
</protein>
<keyword evidence="8" id="KW-1185">Reference proteome</keyword>
<evidence type="ECO:0000256" key="1">
    <source>
        <dbReference type="ARBA" id="ARBA00004141"/>
    </source>
</evidence>
<dbReference type="NCBIfam" id="TIGR00797">
    <property type="entry name" value="matE"/>
    <property type="match status" value="1"/>
</dbReference>
<dbReference type="CDD" id="cd13132">
    <property type="entry name" value="MATE_eukaryotic"/>
    <property type="match status" value="1"/>
</dbReference>
<dbReference type="KEGG" id="smo:SELMODRAFT_63250"/>
<dbReference type="GO" id="GO:1990961">
    <property type="term" value="P:xenobiotic detoxification by transmembrane export across the plasma membrane"/>
    <property type="evidence" value="ECO:0007669"/>
    <property type="project" value="InterPro"/>
</dbReference>
<gene>
    <name evidence="7" type="ORF">SELMODRAFT_63250</name>
</gene>
<feature type="transmembrane region" description="Helical" evidence="6">
    <location>
        <begin position="33"/>
        <end position="53"/>
    </location>
</feature>
<organism evidence="8">
    <name type="scientific">Selaginella moellendorffii</name>
    <name type="common">Spikemoss</name>
    <dbReference type="NCBI Taxonomy" id="88036"/>
    <lineage>
        <taxon>Eukaryota</taxon>
        <taxon>Viridiplantae</taxon>
        <taxon>Streptophyta</taxon>
        <taxon>Embryophyta</taxon>
        <taxon>Tracheophyta</taxon>
        <taxon>Lycopodiopsida</taxon>
        <taxon>Selaginellales</taxon>
        <taxon>Selaginellaceae</taxon>
        <taxon>Selaginella</taxon>
    </lineage>
</organism>
<feature type="transmembrane region" description="Helical" evidence="6">
    <location>
        <begin position="203"/>
        <end position="225"/>
    </location>
</feature>
<feature type="transmembrane region" description="Helical" evidence="6">
    <location>
        <begin position="174"/>
        <end position="197"/>
    </location>
</feature>
<feature type="transmembrane region" description="Helical" evidence="6">
    <location>
        <begin position="103"/>
        <end position="123"/>
    </location>
</feature>
<dbReference type="Gramene" id="EFJ28798">
    <property type="protein sequence ID" value="EFJ28798"/>
    <property type="gene ID" value="SELMODRAFT_63250"/>
</dbReference>
<dbReference type="GO" id="GO:0016020">
    <property type="term" value="C:membrane"/>
    <property type="evidence" value="ECO:0000318"/>
    <property type="project" value="GO_Central"/>
</dbReference>
<comment type="subcellular location">
    <subcellularLocation>
        <location evidence="1">Membrane</location>
        <topology evidence="1">Multi-pass membrane protein</topology>
    </subcellularLocation>
</comment>
<name>D8RF27_SELML</name>
<proteinExistence type="inferred from homology"/>
<evidence type="ECO:0000256" key="2">
    <source>
        <dbReference type="ARBA" id="ARBA00010199"/>
    </source>
</evidence>
<feature type="transmembrane region" description="Helical" evidence="6">
    <location>
        <begin position="59"/>
        <end position="82"/>
    </location>
</feature>
<dbReference type="STRING" id="88036.D8RF27"/>
<dbReference type="InParanoid" id="D8RF27"/>
<dbReference type="OMA" id="NCIRHIT"/>
<feature type="transmembrane region" description="Helical" evidence="6">
    <location>
        <begin position="322"/>
        <end position="341"/>
    </location>
</feature>
<evidence type="ECO:0000256" key="4">
    <source>
        <dbReference type="ARBA" id="ARBA00022989"/>
    </source>
</evidence>
<dbReference type="AlphaFoldDB" id="D8RF27"/>
<dbReference type="HOGENOM" id="CLU_012893_1_0_1"/>
<feature type="transmembrane region" description="Helical" evidence="6">
    <location>
        <begin position="143"/>
        <end position="162"/>
    </location>
</feature>
<reference evidence="7 8" key="1">
    <citation type="journal article" date="2011" name="Science">
        <title>The Selaginella genome identifies genetic changes associated with the evolution of vascular plants.</title>
        <authorList>
            <person name="Banks J.A."/>
            <person name="Nishiyama T."/>
            <person name="Hasebe M."/>
            <person name="Bowman J.L."/>
            <person name="Gribskov M."/>
            <person name="dePamphilis C."/>
            <person name="Albert V.A."/>
            <person name="Aono N."/>
            <person name="Aoyama T."/>
            <person name="Ambrose B.A."/>
            <person name="Ashton N.W."/>
            <person name="Axtell M.J."/>
            <person name="Barker E."/>
            <person name="Barker M.S."/>
            <person name="Bennetzen J.L."/>
            <person name="Bonawitz N.D."/>
            <person name="Chapple C."/>
            <person name="Cheng C."/>
            <person name="Correa L.G."/>
            <person name="Dacre M."/>
            <person name="DeBarry J."/>
            <person name="Dreyer I."/>
            <person name="Elias M."/>
            <person name="Engstrom E.M."/>
            <person name="Estelle M."/>
            <person name="Feng L."/>
            <person name="Finet C."/>
            <person name="Floyd S.K."/>
            <person name="Frommer W.B."/>
            <person name="Fujita T."/>
            <person name="Gramzow L."/>
            <person name="Gutensohn M."/>
            <person name="Harholt J."/>
            <person name="Hattori M."/>
            <person name="Heyl A."/>
            <person name="Hirai T."/>
            <person name="Hiwatashi Y."/>
            <person name="Ishikawa M."/>
            <person name="Iwata M."/>
            <person name="Karol K.G."/>
            <person name="Koehler B."/>
            <person name="Kolukisaoglu U."/>
            <person name="Kubo M."/>
            <person name="Kurata T."/>
            <person name="Lalonde S."/>
            <person name="Li K."/>
            <person name="Li Y."/>
            <person name="Litt A."/>
            <person name="Lyons E."/>
            <person name="Manning G."/>
            <person name="Maruyama T."/>
            <person name="Michael T.P."/>
            <person name="Mikami K."/>
            <person name="Miyazaki S."/>
            <person name="Morinaga S."/>
            <person name="Murata T."/>
            <person name="Mueller-Roeber B."/>
            <person name="Nelson D.R."/>
            <person name="Obara M."/>
            <person name="Oguri Y."/>
            <person name="Olmstead R.G."/>
            <person name="Onodera N."/>
            <person name="Petersen B.L."/>
            <person name="Pils B."/>
            <person name="Prigge M."/>
            <person name="Rensing S.A."/>
            <person name="Riano-Pachon D.M."/>
            <person name="Roberts A.W."/>
            <person name="Sato Y."/>
            <person name="Scheller H.V."/>
            <person name="Schulz B."/>
            <person name="Schulz C."/>
            <person name="Shakirov E.V."/>
            <person name="Shibagaki N."/>
            <person name="Shinohara N."/>
            <person name="Shippen D.E."/>
            <person name="Soerensen I."/>
            <person name="Sotooka R."/>
            <person name="Sugimoto N."/>
            <person name="Sugita M."/>
            <person name="Sumikawa N."/>
            <person name="Tanurdzic M."/>
            <person name="Theissen G."/>
            <person name="Ulvskov P."/>
            <person name="Wakazuki S."/>
            <person name="Weng J.K."/>
            <person name="Willats W.W."/>
            <person name="Wipf D."/>
            <person name="Wolf P.G."/>
            <person name="Yang L."/>
            <person name="Zimmer A.D."/>
            <person name="Zhu Q."/>
            <person name="Mitros T."/>
            <person name="Hellsten U."/>
            <person name="Loque D."/>
            <person name="Otillar R."/>
            <person name="Salamov A."/>
            <person name="Schmutz J."/>
            <person name="Shapiro H."/>
            <person name="Lindquist E."/>
            <person name="Lucas S."/>
            <person name="Rokhsar D."/>
            <person name="Grigoriev I.V."/>
        </authorList>
    </citation>
    <scope>NUCLEOTIDE SEQUENCE [LARGE SCALE GENOMIC DNA]</scope>
</reference>
<feature type="transmembrane region" description="Helical" evidence="6">
    <location>
        <begin position="427"/>
        <end position="448"/>
    </location>
</feature>
<evidence type="ECO:0000256" key="3">
    <source>
        <dbReference type="ARBA" id="ARBA00022692"/>
    </source>
</evidence>
<dbReference type="GO" id="GO:0022857">
    <property type="term" value="F:transmembrane transporter activity"/>
    <property type="evidence" value="ECO:0000318"/>
    <property type="project" value="GO_Central"/>
</dbReference>
<evidence type="ECO:0000256" key="5">
    <source>
        <dbReference type="ARBA" id="ARBA00023136"/>
    </source>
</evidence>
<feature type="transmembrane region" description="Helical" evidence="6">
    <location>
        <begin position="361"/>
        <end position="380"/>
    </location>
</feature>
<comment type="similarity">
    <text evidence="2 6">Belongs to the multi antimicrobial extrusion (MATE) (TC 2.A.66.1) family.</text>
</comment>
<dbReference type="OrthoDB" id="2126698at2759"/>
<evidence type="ECO:0000313" key="8">
    <source>
        <dbReference type="Proteomes" id="UP000001514"/>
    </source>
</evidence>
<keyword evidence="4 6" id="KW-1133">Transmembrane helix</keyword>
<keyword evidence="5 6" id="KW-0472">Membrane</keyword>
<dbReference type="Pfam" id="PF01554">
    <property type="entry name" value="MatE"/>
    <property type="match status" value="2"/>
</dbReference>
<feature type="transmembrane region" description="Helical" evidence="6">
    <location>
        <begin position="401"/>
        <end position="421"/>
    </location>
</feature>
<sequence>ESKGTDRSFLVFFPNGAQVVEELKQMSGIAGPMVVMGLLLYARSMISMLFLGHLGKMELAGGALSMGFANITGYSVLAGLAMGMEPICGQACGAKRWHLMGITLQRTILVLLCVCVPIASLWINMQRILLWCGQDEGITAMAGTYILFSLPDLLAQAILNPLRIYLRTQNITTPLTWCSALALALHVPINLLLVIHLKMRIRGVALSAALTDFNLVIFLVGYLRISGKYKRTWDGWSRDSLKDWRPLLNLAIPSCISVCLEWWWYEFMIIVSGLLTNAKAAVASMGILIQTTALVYIFPSSLSLAVSTRVGNELGANRPAKARIAMMVALACAGVVAVLAMTFTTTMRHVWGGMFTKDDSILSLTSLVLPIVGLCELGNCPQTTGCGVLRGCARPSTGANINLGSFYFVGMPVAMALGFLFNVGFPGLWLGLLAAQGTCAALMMIVLMRTDWALQAERAKRLT</sequence>